<comment type="catalytic activity">
    <reaction evidence="8">
        <text>3'-dephospho-CoA + ATP = ADP + CoA + H(+)</text>
        <dbReference type="Rhea" id="RHEA:18245"/>
        <dbReference type="ChEBI" id="CHEBI:15378"/>
        <dbReference type="ChEBI" id="CHEBI:30616"/>
        <dbReference type="ChEBI" id="CHEBI:57287"/>
        <dbReference type="ChEBI" id="CHEBI:57328"/>
        <dbReference type="ChEBI" id="CHEBI:456216"/>
        <dbReference type="EC" id="2.7.1.24"/>
    </reaction>
</comment>
<dbReference type="HAMAP" id="MF_00376">
    <property type="entry name" value="Dephospho_CoA_kinase"/>
    <property type="match status" value="1"/>
</dbReference>
<evidence type="ECO:0000256" key="5">
    <source>
        <dbReference type="ARBA" id="ARBA00022777"/>
    </source>
</evidence>
<dbReference type="Gene3D" id="3.40.50.300">
    <property type="entry name" value="P-loop containing nucleotide triphosphate hydrolases"/>
    <property type="match status" value="1"/>
</dbReference>
<keyword evidence="5 8" id="KW-0418">Kinase</keyword>
<comment type="function">
    <text evidence="8">Catalyzes the phosphorylation of the 3'-hydroxyl group of dephosphocoenzyme A to form coenzyme A.</text>
</comment>
<dbReference type="SUPFAM" id="SSF52540">
    <property type="entry name" value="P-loop containing nucleoside triphosphate hydrolases"/>
    <property type="match status" value="1"/>
</dbReference>
<evidence type="ECO:0000256" key="9">
    <source>
        <dbReference type="NCBIfam" id="TIGR00152"/>
    </source>
</evidence>
<dbReference type="FunFam" id="3.40.50.300:FF:000991">
    <property type="entry name" value="Dephospho-CoA kinase"/>
    <property type="match status" value="1"/>
</dbReference>
<evidence type="ECO:0000313" key="11">
    <source>
        <dbReference type="Proteomes" id="UP000005540"/>
    </source>
</evidence>
<gene>
    <name evidence="8 10" type="primary">coaE</name>
    <name evidence="10" type="ORF">SULYE_0923</name>
</gene>
<dbReference type="Pfam" id="PF01121">
    <property type="entry name" value="CoaE"/>
    <property type="match status" value="1"/>
</dbReference>
<keyword evidence="6 8" id="KW-0067">ATP-binding</keyword>
<dbReference type="InterPro" id="IPR001977">
    <property type="entry name" value="Depp_CoAkinase"/>
</dbReference>
<reference evidence="10 11" key="1">
    <citation type="submission" date="2009-04" db="EMBL/GenBank/DDBJ databases">
        <authorList>
            <person name="Reysenbach A.-L."/>
            <person name="Heidelberg J.F."/>
            <person name="Nelson W.C."/>
        </authorList>
    </citation>
    <scope>NUCLEOTIDE SEQUENCE [LARGE SCALE GENOMIC DNA]</scope>
    <source>
        <strain evidence="10 11">SS-5</strain>
    </source>
</reference>
<feature type="binding site" evidence="8">
    <location>
        <begin position="11"/>
        <end position="16"/>
    </location>
    <ligand>
        <name>ATP</name>
        <dbReference type="ChEBI" id="CHEBI:30616"/>
    </ligand>
</feature>
<dbReference type="OrthoDB" id="9812943at2"/>
<dbReference type="EC" id="2.7.1.24" evidence="8 9"/>
<comment type="similarity">
    <text evidence="1 8">Belongs to the CoaE family.</text>
</comment>
<dbReference type="InterPro" id="IPR027417">
    <property type="entry name" value="P-loop_NTPase"/>
</dbReference>
<name>C4FK23_9AQUI</name>
<evidence type="ECO:0000256" key="2">
    <source>
        <dbReference type="ARBA" id="ARBA00022490"/>
    </source>
</evidence>
<evidence type="ECO:0000256" key="7">
    <source>
        <dbReference type="ARBA" id="ARBA00022993"/>
    </source>
</evidence>
<sequence>MKVIGLTGGIATGKSTVERILENLGAKVIDADKVVHKLLSDENVKNEIRQYFPDAFDDEGNIDRKKLAGIVFNDYEKKRILENILHPKVNQEIDRWIEINKKENSDKVLFVSVPLMIETGSYKKYDKVVLVYAPRELQIKRLIENKGYSYEEALARINAQMDIEEKRKYAGYIIENTGTIQELEEKVKQLYESLLKDG</sequence>
<dbReference type="PROSITE" id="PS51219">
    <property type="entry name" value="DPCK"/>
    <property type="match status" value="1"/>
</dbReference>
<dbReference type="Proteomes" id="UP000005540">
    <property type="component" value="Unassembled WGS sequence"/>
</dbReference>
<keyword evidence="11" id="KW-1185">Reference proteome</keyword>
<keyword evidence="3 8" id="KW-0808">Transferase</keyword>
<organism evidence="10 11">
    <name type="scientific">Sulfurihydrogenibium yellowstonense SS-5</name>
    <dbReference type="NCBI Taxonomy" id="432331"/>
    <lineage>
        <taxon>Bacteria</taxon>
        <taxon>Pseudomonadati</taxon>
        <taxon>Aquificota</taxon>
        <taxon>Aquificia</taxon>
        <taxon>Aquificales</taxon>
        <taxon>Hydrogenothermaceae</taxon>
        <taxon>Sulfurihydrogenibium</taxon>
    </lineage>
</organism>
<dbReference type="PANTHER" id="PTHR10695:SF46">
    <property type="entry name" value="BIFUNCTIONAL COENZYME A SYNTHASE-RELATED"/>
    <property type="match status" value="1"/>
</dbReference>
<dbReference type="NCBIfam" id="TIGR00152">
    <property type="entry name" value="dephospho-CoA kinase"/>
    <property type="match status" value="1"/>
</dbReference>
<dbReference type="CDD" id="cd02022">
    <property type="entry name" value="DPCK"/>
    <property type="match status" value="1"/>
</dbReference>
<dbReference type="AlphaFoldDB" id="C4FK23"/>
<evidence type="ECO:0000256" key="3">
    <source>
        <dbReference type="ARBA" id="ARBA00022679"/>
    </source>
</evidence>
<proteinExistence type="inferred from homology"/>
<dbReference type="GO" id="GO:0005524">
    <property type="term" value="F:ATP binding"/>
    <property type="evidence" value="ECO:0007669"/>
    <property type="project" value="UniProtKB-UniRule"/>
</dbReference>
<dbReference type="PANTHER" id="PTHR10695">
    <property type="entry name" value="DEPHOSPHO-COA KINASE-RELATED"/>
    <property type="match status" value="1"/>
</dbReference>
<comment type="caution">
    <text evidence="10">The sequence shown here is derived from an EMBL/GenBank/DDBJ whole genome shotgun (WGS) entry which is preliminary data.</text>
</comment>
<protein>
    <recommendedName>
        <fullName evidence="8 9">Dephospho-CoA kinase</fullName>
        <ecNumber evidence="8 9">2.7.1.24</ecNumber>
    </recommendedName>
    <alternativeName>
        <fullName evidence="8">Dephosphocoenzyme A kinase</fullName>
    </alternativeName>
</protein>
<dbReference type="GO" id="GO:0005737">
    <property type="term" value="C:cytoplasm"/>
    <property type="evidence" value="ECO:0007669"/>
    <property type="project" value="UniProtKB-SubCell"/>
</dbReference>
<dbReference type="EMBL" id="ABZS01000077">
    <property type="protein sequence ID" value="EEP60577.1"/>
    <property type="molecule type" value="Genomic_DNA"/>
</dbReference>
<evidence type="ECO:0000313" key="10">
    <source>
        <dbReference type="EMBL" id="EEP60577.1"/>
    </source>
</evidence>
<keyword evidence="2 8" id="KW-0963">Cytoplasm</keyword>
<dbReference type="UniPathway" id="UPA00241">
    <property type="reaction ID" value="UER00356"/>
</dbReference>
<keyword evidence="4 8" id="KW-0547">Nucleotide-binding</keyword>
<evidence type="ECO:0000256" key="8">
    <source>
        <dbReference type="HAMAP-Rule" id="MF_00376"/>
    </source>
</evidence>
<accession>C4FK23</accession>
<evidence type="ECO:0000256" key="6">
    <source>
        <dbReference type="ARBA" id="ARBA00022840"/>
    </source>
</evidence>
<comment type="pathway">
    <text evidence="8">Cofactor biosynthesis; coenzyme A biosynthesis; CoA from (R)-pantothenate: step 5/5.</text>
</comment>
<evidence type="ECO:0000256" key="4">
    <source>
        <dbReference type="ARBA" id="ARBA00022741"/>
    </source>
</evidence>
<keyword evidence="7 8" id="KW-0173">Coenzyme A biosynthesis</keyword>
<evidence type="ECO:0000256" key="1">
    <source>
        <dbReference type="ARBA" id="ARBA00009018"/>
    </source>
</evidence>
<comment type="subcellular location">
    <subcellularLocation>
        <location evidence="8">Cytoplasm</location>
    </subcellularLocation>
</comment>
<dbReference type="GO" id="GO:0004140">
    <property type="term" value="F:dephospho-CoA kinase activity"/>
    <property type="evidence" value="ECO:0007669"/>
    <property type="project" value="UniProtKB-UniRule"/>
</dbReference>
<dbReference type="RefSeq" id="WP_007546869.1">
    <property type="nucleotide sequence ID" value="NZ_ABZS01000077.1"/>
</dbReference>
<dbReference type="GO" id="GO:0015937">
    <property type="term" value="P:coenzyme A biosynthetic process"/>
    <property type="evidence" value="ECO:0007669"/>
    <property type="project" value="UniProtKB-UniRule"/>
</dbReference>